<protein>
    <submittedName>
        <fullName evidence="5">FAD-linked oxidoreductase patO</fullName>
    </submittedName>
</protein>
<dbReference type="EMBL" id="JABCIY010000116">
    <property type="protein sequence ID" value="KAF7192638.1"/>
    <property type="molecule type" value="Genomic_DNA"/>
</dbReference>
<dbReference type="PROSITE" id="PS51387">
    <property type="entry name" value="FAD_PCMH"/>
    <property type="match status" value="1"/>
</dbReference>
<name>A0A8H6RKQ3_9PEZI</name>
<sequence>MGWELVTSLRSLGRLALAILPQQIRLGLSVPGSETCRCFPGDTCWPTSQEWASFNQSVKDNLVATVPLGAPCHDSSFGPYNATECSRLREQWTFPELHYVSSSSAMAPYFANASCDPFTERDARCEHGTYVRYAVDVHSAEEVSATLEFAKSKNIRIVIRNTGHDWNGKSTGAGALAIWTHNLKDIKVFDYQDEHYSGKAMRMGAGVQAFEAYAAAHEHDVVVLGGECPTVGLAGGYTTGGGHSALSSKYGLSADQVLAWEVVDGSGRHLIATRDNDHRDLYWAISGGGGGTYAVVLSMTVKVHPDTMTSGAKLRFSSNGIRKDIYWQAIEAYHVALPDIVDEGIVSVAQFDHDSFAINPMTGPGVSSERMKTLLQTYLKSLDDLGVNYTLEVKQFPNYFEEFQAMFSHIGTASFQYGSRIISRNSMLENLTAITTAFRQAADDSCSFFSVASNVSETVAGDVYNAVNPVWRTALLHAVIQAPWDSLASWSTMVASAEKMTSKHVAAFEAVTPGSGVYINEADPNDPRWKESYYGMNYERLLQVKDNYDPDGIFYALTAVGADRWEEKVDGRLCKTAKGFDGRWDL</sequence>
<dbReference type="InterPro" id="IPR006094">
    <property type="entry name" value="Oxid_FAD_bind_N"/>
</dbReference>
<dbReference type="PANTHER" id="PTHR13878">
    <property type="entry name" value="GULONOLACTONE OXIDASE"/>
    <property type="match status" value="1"/>
</dbReference>
<evidence type="ECO:0000256" key="2">
    <source>
        <dbReference type="ARBA" id="ARBA00023002"/>
    </source>
</evidence>
<dbReference type="InterPro" id="IPR036318">
    <property type="entry name" value="FAD-bd_PCMH-like_sf"/>
</dbReference>
<reference evidence="5" key="1">
    <citation type="submission" date="2020-04" db="EMBL/GenBank/DDBJ databases">
        <title>Draft genome resource of the tomato pathogen Pseudocercospora fuligena.</title>
        <authorList>
            <person name="Zaccaron A."/>
        </authorList>
    </citation>
    <scope>NUCLEOTIDE SEQUENCE</scope>
    <source>
        <strain evidence="5">PF001</strain>
    </source>
</reference>
<dbReference type="Gene3D" id="3.30.465.10">
    <property type="match status" value="2"/>
</dbReference>
<dbReference type="Pfam" id="PF01565">
    <property type="entry name" value="FAD_binding_4"/>
    <property type="match status" value="1"/>
</dbReference>
<dbReference type="GO" id="GO:0016491">
    <property type="term" value="F:oxidoreductase activity"/>
    <property type="evidence" value="ECO:0007669"/>
    <property type="project" value="UniProtKB-KW"/>
</dbReference>
<dbReference type="PANTHER" id="PTHR13878:SF91">
    <property type="entry name" value="FAD BINDING DOMAIN PROTEIN (AFU_ORTHOLOGUE AFUA_6G12070)-RELATED"/>
    <property type="match status" value="1"/>
</dbReference>
<keyword evidence="2" id="KW-0560">Oxidoreductase</keyword>
<comment type="similarity">
    <text evidence="1">Belongs to the oxygen-dependent FAD-linked oxidoreductase family.</text>
</comment>
<dbReference type="Pfam" id="PF08031">
    <property type="entry name" value="BBE"/>
    <property type="match status" value="1"/>
</dbReference>
<dbReference type="GO" id="GO:0071949">
    <property type="term" value="F:FAD binding"/>
    <property type="evidence" value="ECO:0007669"/>
    <property type="project" value="InterPro"/>
</dbReference>
<proteinExistence type="inferred from homology"/>
<gene>
    <name evidence="5" type="ORF">HII31_06044</name>
</gene>
<dbReference type="InterPro" id="IPR016166">
    <property type="entry name" value="FAD-bd_PCMH"/>
</dbReference>
<dbReference type="AlphaFoldDB" id="A0A8H6RKQ3"/>
<dbReference type="SUPFAM" id="SSF56176">
    <property type="entry name" value="FAD-binding/transporter-associated domain-like"/>
    <property type="match status" value="1"/>
</dbReference>
<keyword evidence="3" id="KW-0732">Signal</keyword>
<organism evidence="5 6">
    <name type="scientific">Pseudocercospora fuligena</name>
    <dbReference type="NCBI Taxonomy" id="685502"/>
    <lineage>
        <taxon>Eukaryota</taxon>
        <taxon>Fungi</taxon>
        <taxon>Dikarya</taxon>
        <taxon>Ascomycota</taxon>
        <taxon>Pezizomycotina</taxon>
        <taxon>Dothideomycetes</taxon>
        <taxon>Dothideomycetidae</taxon>
        <taxon>Mycosphaerellales</taxon>
        <taxon>Mycosphaerellaceae</taxon>
        <taxon>Pseudocercospora</taxon>
    </lineage>
</organism>
<feature type="chain" id="PRO_5034477644" evidence="3">
    <location>
        <begin position="19"/>
        <end position="586"/>
    </location>
</feature>
<evidence type="ECO:0000256" key="3">
    <source>
        <dbReference type="SAM" id="SignalP"/>
    </source>
</evidence>
<feature type="domain" description="FAD-binding PCMH-type" evidence="4">
    <location>
        <begin position="123"/>
        <end position="306"/>
    </location>
</feature>
<keyword evidence="6" id="KW-1185">Reference proteome</keyword>
<comment type="caution">
    <text evidence="5">The sequence shown here is derived from an EMBL/GenBank/DDBJ whole genome shotgun (WGS) entry which is preliminary data.</text>
</comment>
<dbReference type="OrthoDB" id="9983560at2759"/>
<dbReference type="InterPro" id="IPR012951">
    <property type="entry name" value="BBE"/>
</dbReference>
<evidence type="ECO:0000313" key="5">
    <source>
        <dbReference type="EMBL" id="KAF7192638.1"/>
    </source>
</evidence>
<evidence type="ECO:0000259" key="4">
    <source>
        <dbReference type="PROSITE" id="PS51387"/>
    </source>
</evidence>
<dbReference type="Proteomes" id="UP000660729">
    <property type="component" value="Unassembled WGS sequence"/>
</dbReference>
<dbReference type="InterPro" id="IPR016169">
    <property type="entry name" value="FAD-bd_PCMH_sub2"/>
</dbReference>
<evidence type="ECO:0000256" key="1">
    <source>
        <dbReference type="ARBA" id="ARBA00005466"/>
    </source>
</evidence>
<feature type="signal peptide" evidence="3">
    <location>
        <begin position="1"/>
        <end position="18"/>
    </location>
</feature>
<accession>A0A8H6RKQ3</accession>
<dbReference type="InterPro" id="IPR050432">
    <property type="entry name" value="FAD-linked_Oxidoreductases_BP"/>
</dbReference>
<evidence type="ECO:0000313" key="6">
    <source>
        <dbReference type="Proteomes" id="UP000660729"/>
    </source>
</evidence>